<name>A0A1R1PM49_ZANCU</name>
<dbReference type="GO" id="GO:0005953">
    <property type="term" value="C:CAAX-protein geranylgeranyltransferase complex"/>
    <property type="evidence" value="ECO:0007669"/>
    <property type="project" value="TreeGrafter"/>
</dbReference>
<dbReference type="InterPro" id="IPR001330">
    <property type="entry name" value="Prenyltrans"/>
</dbReference>
<dbReference type="Gene3D" id="1.50.10.20">
    <property type="match status" value="1"/>
</dbReference>
<dbReference type="SUPFAM" id="SSF48239">
    <property type="entry name" value="Terpenoid cyclases/Protein prenyltransferases"/>
    <property type="match status" value="1"/>
</dbReference>
<reference evidence="10" key="1">
    <citation type="submission" date="2017-01" db="EMBL/GenBank/DDBJ databases">
        <authorList>
            <person name="Wang Y."/>
            <person name="White M."/>
            <person name="Kvist S."/>
            <person name="Moncalvo J.-M."/>
        </authorList>
    </citation>
    <scope>NUCLEOTIDE SEQUENCE [LARGE SCALE GENOMIC DNA]</scope>
    <source>
        <strain evidence="10">COL-18-3</strain>
    </source>
</reference>
<evidence type="ECO:0000256" key="2">
    <source>
        <dbReference type="ARBA" id="ARBA00010497"/>
    </source>
</evidence>
<feature type="domain" description="Prenyltransferase alpha-alpha toroid" evidence="8">
    <location>
        <begin position="4"/>
        <end position="113"/>
    </location>
</feature>
<comment type="similarity">
    <text evidence="2">Belongs to the protein prenyltransferase subunit beta family.</text>
</comment>
<evidence type="ECO:0000256" key="1">
    <source>
        <dbReference type="ARBA" id="ARBA00001947"/>
    </source>
</evidence>
<accession>A0A1R1PM49</accession>
<keyword evidence="5" id="KW-0479">Metal-binding</keyword>
<evidence type="ECO:0000313" key="9">
    <source>
        <dbReference type="EMBL" id="OMH82048.1"/>
    </source>
</evidence>
<dbReference type="AlphaFoldDB" id="A0A1R1PM49"/>
<dbReference type="Proteomes" id="UP000188320">
    <property type="component" value="Unassembled WGS sequence"/>
</dbReference>
<keyword evidence="3" id="KW-0637">Prenyltransferase</keyword>
<dbReference type="GO" id="GO:0046872">
    <property type="term" value="F:metal ion binding"/>
    <property type="evidence" value="ECO:0007669"/>
    <property type="project" value="UniProtKB-KW"/>
</dbReference>
<keyword evidence="4 9" id="KW-0808">Transferase</keyword>
<evidence type="ECO:0000259" key="8">
    <source>
        <dbReference type="Pfam" id="PF00432"/>
    </source>
</evidence>
<dbReference type="OrthoDB" id="24893at2759"/>
<dbReference type="PANTHER" id="PTHR11774:SF4">
    <property type="entry name" value="GERANYLGERANYL TRANSFERASE TYPE-1 SUBUNIT BETA"/>
    <property type="match status" value="1"/>
</dbReference>
<comment type="caution">
    <text evidence="9">The sequence shown here is derived from an EMBL/GenBank/DDBJ whole genome shotgun (WGS) entry which is preliminary data.</text>
</comment>
<evidence type="ECO:0000256" key="6">
    <source>
        <dbReference type="ARBA" id="ARBA00022737"/>
    </source>
</evidence>
<evidence type="ECO:0000256" key="7">
    <source>
        <dbReference type="ARBA" id="ARBA00022833"/>
    </source>
</evidence>
<evidence type="ECO:0000256" key="3">
    <source>
        <dbReference type="ARBA" id="ARBA00022602"/>
    </source>
</evidence>
<evidence type="ECO:0000256" key="5">
    <source>
        <dbReference type="ARBA" id="ARBA00022723"/>
    </source>
</evidence>
<gene>
    <name evidence="9" type="ORF">AX774_g4482</name>
</gene>
<keyword evidence="7" id="KW-0862">Zinc</keyword>
<dbReference type="PANTHER" id="PTHR11774">
    <property type="entry name" value="GERANYLGERANYL TRANSFERASE TYPE BETA SUBUNIT"/>
    <property type="match status" value="1"/>
</dbReference>
<dbReference type="GO" id="GO:0004662">
    <property type="term" value="F:CAAX-protein geranylgeranyltransferase activity"/>
    <property type="evidence" value="ECO:0007669"/>
    <property type="project" value="TreeGrafter"/>
</dbReference>
<keyword evidence="6" id="KW-0677">Repeat</keyword>
<dbReference type="Pfam" id="PF00432">
    <property type="entry name" value="Prenyltrans"/>
    <property type="match status" value="1"/>
</dbReference>
<keyword evidence="10" id="KW-1185">Reference proteome</keyword>
<protein>
    <submittedName>
        <fullName evidence="9">Geranylgeranyl transferase type-1 subunit beta</fullName>
    </submittedName>
</protein>
<sequence length="119" mass="12748">MTGANYDGGIGQNINQESHGGSFYCAIASLKLLGRLDAIADIDKTVNWALDLQKSGFCGRTNKVEDTCYTFWVGAGVTMLGFSGYIDKNQLVKFVFKCIGSTGGVSKTPNSYPGNVTFN</sequence>
<dbReference type="InterPro" id="IPR008930">
    <property type="entry name" value="Terpenoid_cyclase/PrenylTrfase"/>
</dbReference>
<organism evidence="9 10">
    <name type="scientific">Zancudomyces culisetae</name>
    <name type="common">Gut fungus</name>
    <name type="synonym">Smittium culisetae</name>
    <dbReference type="NCBI Taxonomy" id="1213189"/>
    <lineage>
        <taxon>Eukaryota</taxon>
        <taxon>Fungi</taxon>
        <taxon>Fungi incertae sedis</taxon>
        <taxon>Zoopagomycota</taxon>
        <taxon>Kickxellomycotina</taxon>
        <taxon>Harpellomycetes</taxon>
        <taxon>Harpellales</taxon>
        <taxon>Legeriomycetaceae</taxon>
        <taxon>Zancudomyces</taxon>
    </lineage>
</organism>
<dbReference type="InterPro" id="IPR045089">
    <property type="entry name" value="PGGT1B-like"/>
</dbReference>
<evidence type="ECO:0000313" key="10">
    <source>
        <dbReference type="Proteomes" id="UP000188320"/>
    </source>
</evidence>
<comment type="cofactor">
    <cofactor evidence="1">
        <name>Zn(2+)</name>
        <dbReference type="ChEBI" id="CHEBI:29105"/>
    </cofactor>
</comment>
<evidence type="ECO:0000256" key="4">
    <source>
        <dbReference type="ARBA" id="ARBA00022679"/>
    </source>
</evidence>
<dbReference type="EMBL" id="LSSK01000753">
    <property type="protein sequence ID" value="OMH82048.1"/>
    <property type="molecule type" value="Genomic_DNA"/>
</dbReference>
<proteinExistence type="inferred from homology"/>